<sequence length="346" mass="37078">MPTSPRLRSCVLAAVAAIAAPAAAVAQTGTPAGEVNVYTYREAKLVAPLFEAFTKDTGIKVNTISASSGLEQRIATEGANSPADVLLTVDIGRLKEAVDRGVAQPITSEVLDKVVPAQYRDPNRLWYAVSARARVVYASKARVAQNEITYEELADPKWKGRVCIRSGQNIYNNALFAAVIAHLGEAKAEEWLKGLKANLAQKPSGGDREVARDIAAGKCDIGVGNTYYWALMSEREPDKKAWAEATKVILPTFKGAGTHMNISGVILAKHAPNKANGLKLIEWLVGEQAQKIYADMNFEYPIRPGVTAHPVISGYGELAADPLPIATIAENKKAAATLVDKVGFDN</sequence>
<feature type="chain" id="PRO_5046547866" evidence="4">
    <location>
        <begin position="27"/>
        <end position="346"/>
    </location>
</feature>
<dbReference type="RefSeq" id="WP_272779068.1">
    <property type="nucleotide sequence ID" value="NZ_JAQQLI010000040.1"/>
</dbReference>
<organism evidence="5 6">
    <name type="scientific">Rhodoplanes tepidamans</name>
    <name type="common">Rhodoplanes cryptolactis</name>
    <dbReference type="NCBI Taxonomy" id="200616"/>
    <lineage>
        <taxon>Bacteria</taxon>
        <taxon>Pseudomonadati</taxon>
        <taxon>Pseudomonadota</taxon>
        <taxon>Alphaproteobacteria</taxon>
        <taxon>Hyphomicrobiales</taxon>
        <taxon>Nitrobacteraceae</taxon>
        <taxon>Rhodoplanes</taxon>
    </lineage>
</organism>
<dbReference type="InterPro" id="IPR006059">
    <property type="entry name" value="SBP"/>
</dbReference>
<dbReference type="InterPro" id="IPR026045">
    <property type="entry name" value="Ferric-bd"/>
</dbReference>
<evidence type="ECO:0000256" key="2">
    <source>
        <dbReference type="ARBA" id="ARBA00022729"/>
    </source>
</evidence>
<dbReference type="SUPFAM" id="SSF53850">
    <property type="entry name" value="Periplasmic binding protein-like II"/>
    <property type="match status" value="1"/>
</dbReference>
<evidence type="ECO:0000313" key="6">
    <source>
        <dbReference type="Proteomes" id="UP001165652"/>
    </source>
</evidence>
<dbReference type="PANTHER" id="PTHR30006">
    <property type="entry name" value="THIAMINE-BINDING PERIPLASMIC PROTEIN-RELATED"/>
    <property type="match status" value="1"/>
</dbReference>
<accession>A0ABT5JEV7</accession>
<evidence type="ECO:0000256" key="3">
    <source>
        <dbReference type="ARBA" id="ARBA00022764"/>
    </source>
</evidence>
<protein>
    <submittedName>
        <fullName evidence="5">Fe(3+) ABC transporter substrate-binding protein</fullName>
    </submittedName>
</protein>
<evidence type="ECO:0000313" key="5">
    <source>
        <dbReference type="EMBL" id="MDC7788230.1"/>
    </source>
</evidence>
<comment type="caution">
    <text evidence="5">The sequence shown here is derived from an EMBL/GenBank/DDBJ whole genome shotgun (WGS) entry which is preliminary data.</text>
</comment>
<evidence type="ECO:0000256" key="1">
    <source>
        <dbReference type="ARBA" id="ARBA00008520"/>
    </source>
</evidence>
<proteinExistence type="inferred from homology"/>
<name>A0ABT5JEV7_RHOTP</name>
<dbReference type="CDD" id="cd13542">
    <property type="entry name" value="PBP2_FutA1_ilke"/>
    <property type="match status" value="1"/>
</dbReference>
<dbReference type="EMBL" id="JAQQLI010000040">
    <property type="protein sequence ID" value="MDC7788230.1"/>
    <property type="molecule type" value="Genomic_DNA"/>
</dbReference>
<dbReference type="Pfam" id="PF01547">
    <property type="entry name" value="SBP_bac_1"/>
    <property type="match status" value="1"/>
</dbReference>
<dbReference type="PIRSF" id="PIRSF002825">
    <property type="entry name" value="CfbpA"/>
    <property type="match status" value="1"/>
</dbReference>
<comment type="similarity">
    <text evidence="1">Belongs to the bacterial solute-binding protein 1 family.</text>
</comment>
<dbReference type="PANTHER" id="PTHR30006:SF15">
    <property type="entry name" value="IRON-UTILIZATION PERIPLASMIC PROTEIN"/>
    <property type="match status" value="1"/>
</dbReference>
<feature type="signal peptide" evidence="4">
    <location>
        <begin position="1"/>
        <end position="26"/>
    </location>
</feature>
<evidence type="ECO:0000256" key="4">
    <source>
        <dbReference type="SAM" id="SignalP"/>
    </source>
</evidence>
<dbReference type="Gene3D" id="3.40.190.10">
    <property type="entry name" value="Periplasmic binding protein-like II"/>
    <property type="match status" value="2"/>
</dbReference>
<keyword evidence="3" id="KW-0574">Periplasm</keyword>
<reference evidence="5" key="1">
    <citation type="journal article" date="2023" name="Microbiol Resour">
        <title>Genome Sequences of Rhodoplanes serenus and Two Thermotolerant Strains, Rhodoplanes tepidamans and 'Rhodoplanes cryptolactis,' Further Refine the Genus.</title>
        <authorList>
            <person name="Rayyan A.A."/>
            <person name="Kyndt J.A."/>
        </authorList>
    </citation>
    <scope>NUCLEOTIDE SEQUENCE</scope>
    <source>
        <strain evidence="5">DSM 9987</strain>
    </source>
</reference>
<reference evidence="5" key="2">
    <citation type="submission" date="2023-02" db="EMBL/GenBank/DDBJ databases">
        <authorList>
            <person name="Rayyan A."/>
            <person name="Meyer T."/>
            <person name="Kyndt J.A."/>
        </authorList>
    </citation>
    <scope>NUCLEOTIDE SEQUENCE</scope>
    <source>
        <strain evidence="5">DSM 9987</strain>
    </source>
</reference>
<gene>
    <name evidence="5" type="ORF">PQJ73_21285</name>
</gene>
<dbReference type="Proteomes" id="UP001165652">
    <property type="component" value="Unassembled WGS sequence"/>
</dbReference>
<keyword evidence="6" id="KW-1185">Reference proteome</keyword>
<keyword evidence="2 4" id="KW-0732">Signal</keyword>